<feature type="compositionally biased region" description="Basic and acidic residues" evidence="1">
    <location>
        <begin position="583"/>
        <end position="610"/>
    </location>
</feature>
<organism evidence="2 3">
    <name type="scientific">Brachyspira aalborgi</name>
    <dbReference type="NCBI Taxonomy" id="29522"/>
    <lineage>
        <taxon>Bacteria</taxon>
        <taxon>Pseudomonadati</taxon>
        <taxon>Spirochaetota</taxon>
        <taxon>Spirochaetia</taxon>
        <taxon>Brachyspirales</taxon>
        <taxon>Brachyspiraceae</taxon>
        <taxon>Brachyspira</taxon>
    </lineage>
</organism>
<proteinExistence type="predicted"/>
<name>A0A5C8D5G2_9SPIR</name>
<evidence type="ECO:0000313" key="3">
    <source>
        <dbReference type="Proteomes" id="UP000324638"/>
    </source>
</evidence>
<feature type="compositionally biased region" description="Basic and acidic residues" evidence="1">
    <location>
        <begin position="71"/>
        <end position="85"/>
    </location>
</feature>
<reference evidence="2 3" key="1">
    <citation type="journal article" date="1992" name="Lakartidningen">
        <title>[Penicillin V and not amoxicillin is the first choice preparation in acute otitis].</title>
        <authorList>
            <person name="Kamme C."/>
            <person name="Lundgren K."/>
            <person name="Prellner K."/>
        </authorList>
    </citation>
    <scope>NUCLEOTIDE SEQUENCE [LARGE SCALE GENOMIC DNA]</scope>
    <source>
        <strain evidence="2 3">513A</strain>
    </source>
</reference>
<feature type="compositionally biased region" description="Acidic residues" evidence="1">
    <location>
        <begin position="611"/>
        <end position="635"/>
    </location>
</feature>
<evidence type="ECO:0000256" key="1">
    <source>
        <dbReference type="SAM" id="MobiDB-lite"/>
    </source>
</evidence>
<sequence length="650" mass="75733">MGDIDKTRDRLKLDDIEEDDRRDLFNKFVDAGGEVVYDSRKKINSTTTNINSNTNSHIKKNNSINTNSQSRFEHSDIKPKKESHPTNKQTNYEAIEKIKTNEVFKPANKSKPLFFNFKLWLSAFSSGVITFFGGKVNPKFLNFIDKNVISSLLEMDTLMFNALNPMGINDTDSKNKREKIISRFATELEDVELLERIKDQYDEKVYKNLLRPYKELDSPVVAVNYVNELKGMFRPLYVLHLYSSKIKLVGEKAMSSYAIVDNMSKGIVNSRISAFKRAVELIYSKYYPKLLILLQYASKEKLETLEEFNKFLEITDVDILGYYTKLKLANQKLHESKIEAAKENIGKKDEEEKLNKIESIGVKLIEKCVSFKKEDNNIEYETDPFYTIEENDKIYRIKVLIDFLDREYSILFVSNKVKYNLVYDNLVRTDYKSDFNNIFLSLSDINSRFNEYSEICKNILKVEEDEAMRFEQRVSMLSERNGQRAYISKNLKSTVMSIINSFKKKLDKLLLDKEEREKIIANPNDILTLFADIGNHKKRVQGYNVLKALTEAYYFISGFNYLITEGELSGAGILIDKAEETIEENKEEKNDKEDKKEEEIKENEETKNENNEDNNEVNNTEENEKEINNDNEENIDTLVSDNIDEDVKDM</sequence>
<feature type="region of interest" description="Disordered" evidence="1">
    <location>
        <begin position="583"/>
        <end position="650"/>
    </location>
</feature>
<protein>
    <submittedName>
        <fullName evidence="2">Uncharacterized protein</fullName>
    </submittedName>
</protein>
<feature type="region of interest" description="Disordered" evidence="1">
    <location>
        <begin position="50"/>
        <end position="87"/>
    </location>
</feature>
<dbReference type="Proteomes" id="UP000324638">
    <property type="component" value="Unassembled WGS sequence"/>
</dbReference>
<gene>
    <name evidence="2" type="ORF">EPJ79_05690</name>
</gene>
<dbReference type="AlphaFoldDB" id="A0A5C8D5G2"/>
<dbReference type="EMBL" id="SAXU01000001">
    <property type="protein sequence ID" value="TXJ20634.1"/>
    <property type="molecule type" value="Genomic_DNA"/>
</dbReference>
<dbReference type="RefSeq" id="WP_147738768.1">
    <property type="nucleotide sequence ID" value="NZ_SAXU01000001.1"/>
</dbReference>
<evidence type="ECO:0000313" key="2">
    <source>
        <dbReference type="EMBL" id="TXJ20634.1"/>
    </source>
</evidence>
<comment type="caution">
    <text evidence="2">The sequence shown here is derived from an EMBL/GenBank/DDBJ whole genome shotgun (WGS) entry which is preliminary data.</text>
</comment>
<accession>A0A5C8D5G2</accession>
<feature type="compositionally biased region" description="Low complexity" evidence="1">
    <location>
        <begin position="50"/>
        <end position="68"/>
    </location>
</feature>